<dbReference type="AlphaFoldDB" id="A0A3N7HC09"/>
<dbReference type="InterPro" id="IPR058941">
    <property type="entry name" value="HTH_AT3G52170-like"/>
</dbReference>
<dbReference type="PANTHER" id="PTHR34568:SF1">
    <property type="entry name" value="DNA BINDING PROTEIN"/>
    <property type="match status" value="1"/>
</dbReference>
<keyword evidence="3" id="KW-1185">Reference proteome</keyword>
<proteinExistence type="predicted"/>
<name>A0A3N7HC09_POPTR</name>
<dbReference type="PANTHER" id="PTHR34568">
    <property type="entry name" value="RRM DOMAIN-CONTAINING PROTEIN"/>
    <property type="match status" value="1"/>
</dbReference>
<dbReference type="InParanoid" id="A0A3N7HC09"/>
<dbReference type="Pfam" id="PF25896">
    <property type="entry name" value="HTH_AT3G52170"/>
    <property type="match status" value="1"/>
</dbReference>
<dbReference type="STRING" id="3694.A0A3N7HC09"/>
<evidence type="ECO:0000259" key="1">
    <source>
        <dbReference type="Pfam" id="PF25896"/>
    </source>
</evidence>
<protein>
    <recommendedName>
        <fullName evidence="1">AT3G52170-like helix-turn-helix domain-containing protein</fullName>
    </recommendedName>
</protein>
<accession>A0A3N7HC09</accession>
<organism evidence="2 3">
    <name type="scientific">Populus trichocarpa</name>
    <name type="common">Western balsam poplar</name>
    <name type="synonym">Populus balsamifera subsp. trichocarpa</name>
    <dbReference type="NCBI Taxonomy" id="3694"/>
    <lineage>
        <taxon>Eukaryota</taxon>
        <taxon>Viridiplantae</taxon>
        <taxon>Streptophyta</taxon>
        <taxon>Embryophyta</taxon>
        <taxon>Tracheophyta</taxon>
        <taxon>Spermatophyta</taxon>
        <taxon>Magnoliopsida</taxon>
        <taxon>eudicotyledons</taxon>
        <taxon>Gunneridae</taxon>
        <taxon>Pentapetalae</taxon>
        <taxon>rosids</taxon>
        <taxon>fabids</taxon>
        <taxon>Malpighiales</taxon>
        <taxon>Salicaceae</taxon>
        <taxon>Saliceae</taxon>
        <taxon>Populus</taxon>
    </lineage>
</organism>
<dbReference type="FunCoup" id="A0A3N7HC09">
    <property type="interactions" value="1331"/>
</dbReference>
<evidence type="ECO:0000313" key="2">
    <source>
        <dbReference type="EMBL" id="RQO97134.2"/>
    </source>
</evidence>
<gene>
    <name evidence="2" type="ORF">POPTR_010G231366v4</name>
</gene>
<dbReference type="Proteomes" id="UP000006729">
    <property type="component" value="Chromosome 10"/>
</dbReference>
<reference evidence="2 3" key="1">
    <citation type="journal article" date="2006" name="Science">
        <title>The genome of black cottonwood, Populus trichocarpa (Torr. &amp; Gray).</title>
        <authorList>
            <person name="Tuskan G.A."/>
            <person name="Difazio S."/>
            <person name="Jansson S."/>
            <person name="Bohlmann J."/>
            <person name="Grigoriev I."/>
            <person name="Hellsten U."/>
            <person name="Putnam N."/>
            <person name="Ralph S."/>
            <person name="Rombauts S."/>
            <person name="Salamov A."/>
            <person name="Schein J."/>
            <person name="Sterck L."/>
            <person name="Aerts A."/>
            <person name="Bhalerao R.R."/>
            <person name="Bhalerao R.P."/>
            <person name="Blaudez D."/>
            <person name="Boerjan W."/>
            <person name="Brun A."/>
            <person name="Brunner A."/>
            <person name="Busov V."/>
            <person name="Campbell M."/>
            <person name="Carlson J."/>
            <person name="Chalot M."/>
            <person name="Chapman J."/>
            <person name="Chen G.L."/>
            <person name="Cooper D."/>
            <person name="Coutinho P.M."/>
            <person name="Couturier J."/>
            <person name="Covert S."/>
            <person name="Cronk Q."/>
            <person name="Cunningham R."/>
            <person name="Davis J."/>
            <person name="Degroeve S."/>
            <person name="Dejardin A."/>
            <person name="Depamphilis C."/>
            <person name="Detter J."/>
            <person name="Dirks B."/>
            <person name="Dubchak I."/>
            <person name="Duplessis S."/>
            <person name="Ehlting J."/>
            <person name="Ellis B."/>
            <person name="Gendler K."/>
            <person name="Goodstein D."/>
            <person name="Gribskov M."/>
            <person name="Grimwood J."/>
            <person name="Groover A."/>
            <person name="Gunter L."/>
            <person name="Hamberger B."/>
            <person name="Heinze B."/>
            <person name="Helariutta Y."/>
            <person name="Henrissat B."/>
            <person name="Holligan D."/>
            <person name="Holt R."/>
            <person name="Huang W."/>
            <person name="Islam-Faridi N."/>
            <person name="Jones S."/>
            <person name="Jones-Rhoades M."/>
            <person name="Jorgensen R."/>
            <person name="Joshi C."/>
            <person name="Kangasjarvi J."/>
            <person name="Karlsson J."/>
            <person name="Kelleher C."/>
            <person name="Kirkpatrick R."/>
            <person name="Kirst M."/>
            <person name="Kohler A."/>
            <person name="Kalluri U."/>
            <person name="Larimer F."/>
            <person name="Leebens-Mack J."/>
            <person name="Leple J.C."/>
            <person name="Locascio P."/>
            <person name="Lou Y."/>
            <person name="Lucas S."/>
            <person name="Martin F."/>
            <person name="Montanini B."/>
            <person name="Napoli C."/>
            <person name="Nelson D.R."/>
            <person name="Nelson C."/>
            <person name="Nieminen K."/>
            <person name="Nilsson O."/>
            <person name="Pereda V."/>
            <person name="Peter G."/>
            <person name="Philippe R."/>
            <person name="Pilate G."/>
            <person name="Poliakov A."/>
            <person name="Razumovskaya J."/>
            <person name="Richardson P."/>
            <person name="Rinaldi C."/>
            <person name="Ritland K."/>
            <person name="Rouze P."/>
            <person name="Ryaboy D."/>
            <person name="Schmutz J."/>
            <person name="Schrader J."/>
            <person name="Segerman B."/>
            <person name="Shin H."/>
            <person name="Siddiqui A."/>
            <person name="Sterky F."/>
            <person name="Terry A."/>
            <person name="Tsai C.J."/>
            <person name="Uberbacher E."/>
            <person name="Unneberg P."/>
            <person name="Vahala J."/>
            <person name="Wall K."/>
            <person name="Wessler S."/>
            <person name="Yang G."/>
            <person name="Yin T."/>
            <person name="Douglas C."/>
            <person name="Marra M."/>
            <person name="Sandberg G."/>
            <person name="Van de Peer Y."/>
            <person name="Rokhsar D."/>
        </authorList>
    </citation>
    <scope>NUCLEOTIDE SEQUENCE [LARGE SCALE GENOMIC DNA]</scope>
    <source>
        <strain evidence="3">cv. Nisqually</strain>
    </source>
</reference>
<sequence>MLLDPGLRGKACIIGLVLIVFFFPLLSSSLSARVLFRHSCFSSSRYLIFLWDSLFALFTWASSFSAPHPGHLLLFLQLNPLPVEKASPHGKLYHVCSLLIQQ</sequence>
<dbReference type="InterPro" id="IPR058942">
    <property type="entry name" value="AT3G52170-like"/>
</dbReference>
<comment type="caution">
    <text evidence="2">The sequence shown here is derived from an EMBL/GenBank/DDBJ whole genome shotgun (WGS) entry which is preliminary data.</text>
</comment>
<dbReference type="EMBL" id="CM009299">
    <property type="protein sequence ID" value="RQO97134.2"/>
    <property type="molecule type" value="Genomic_DNA"/>
</dbReference>
<evidence type="ECO:0000313" key="3">
    <source>
        <dbReference type="Proteomes" id="UP000006729"/>
    </source>
</evidence>